<gene>
    <name evidence="2" type="ORF">B840_05790</name>
</gene>
<dbReference type="HOGENOM" id="CLU_1674965_0_0_11"/>
<evidence type="ECO:0000256" key="1">
    <source>
        <dbReference type="SAM" id="SignalP"/>
    </source>
</evidence>
<keyword evidence="3" id="KW-1185">Reference proteome</keyword>
<feature type="chain" id="PRO_5002110010" evidence="1">
    <location>
        <begin position="30"/>
        <end position="156"/>
    </location>
</feature>
<accession>A0A0B6TT61</accession>
<dbReference type="Proteomes" id="UP000031928">
    <property type="component" value="Chromosome"/>
</dbReference>
<proteinExistence type="predicted"/>
<evidence type="ECO:0000313" key="2">
    <source>
        <dbReference type="EMBL" id="AJK68770.1"/>
    </source>
</evidence>
<evidence type="ECO:0000313" key="3">
    <source>
        <dbReference type="Proteomes" id="UP000031928"/>
    </source>
</evidence>
<reference evidence="2 3" key="1">
    <citation type="submission" date="2014-05" db="EMBL/GenBank/DDBJ databases">
        <title>Complete genome sequence of Corynebacterium marinum DSM 44953.</title>
        <authorList>
            <person name="Schaffert L."/>
            <person name="Albersmeier A."/>
            <person name="Kalinowski J."/>
            <person name="Ruckert C."/>
        </authorList>
    </citation>
    <scope>NUCLEOTIDE SEQUENCE [LARGE SCALE GENOMIC DNA]</scope>
    <source>
        <strain evidence="2 3">DSM 44953</strain>
    </source>
</reference>
<dbReference type="OrthoDB" id="4411781at2"/>
<dbReference type="RefSeq" id="WP_052491108.1">
    <property type="nucleotide sequence ID" value="NZ_CP007790.1"/>
</dbReference>
<keyword evidence="1" id="KW-0732">Signal</keyword>
<feature type="signal peptide" evidence="1">
    <location>
        <begin position="1"/>
        <end position="29"/>
    </location>
</feature>
<dbReference type="KEGG" id="cmq:B840_05790"/>
<name>A0A0B6TT61_9CORY</name>
<dbReference type="EMBL" id="CP007790">
    <property type="protein sequence ID" value="AJK68770.1"/>
    <property type="molecule type" value="Genomic_DNA"/>
</dbReference>
<dbReference type="STRING" id="1224162.B840_05790"/>
<dbReference type="AlphaFoldDB" id="A0A0B6TT61"/>
<protein>
    <submittedName>
        <fullName evidence="2">Putative secreted protein</fullName>
    </submittedName>
</protein>
<sequence length="156" mass="15439">MTGRTSGRVVAATVLGGALLAGGASEASAQSGNVQFITTGGDVRCDVIMIDGGPHVTCVSEGARSTMPECTPPQEKIPAVQVLGSGPGDVLCWNQGLVGTPRVLHPGTLGNAHGVTVIADPLGGLHVLSPALVYIAYAGPNTVGTSPLAVSSASSR</sequence>
<organism evidence="2 3">
    <name type="scientific">Corynebacterium marinum DSM 44953</name>
    <dbReference type="NCBI Taxonomy" id="1224162"/>
    <lineage>
        <taxon>Bacteria</taxon>
        <taxon>Bacillati</taxon>
        <taxon>Actinomycetota</taxon>
        <taxon>Actinomycetes</taxon>
        <taxon>Mycobacteriales</taxon>
        <taxon>Corynebacteriaceae</taxon>
        <taxon>Corynebacterium</taxon>
    </lineage>
</organism>